<dbReference type="Pfam" id="PF12738">
    <property type="entry name" value="PTCB-BRCT"/>
    <property type="match status" value="1"/>
</dbReference>
<evidence type="ECO:0000313" key="4">
    <source>
        <dbReference type="EMBL" id="KAH3688184.1"/>
    </source>
</evidence>
<feature type="compositionally biased region" description="Acidic residues" evidence="1">
    <location>
        <begin position="459"/>
        <end position="476"/>
    </location>
</feature>
<keyword evidence="5" id="KW-1185">Reference proteome</keyword>
<proteinExistence type="predicted"/>
<evidence type="ECO:0000256" key="1">
    <source>
        <dbReference type="SAM" id="MobiDB-lite"/>
    </source>
</evidence>
<dbReference type="InterPro" id="IPR031669">
    <property type="entry name" value="Fn3_2"/>
</dbReference>
<feature type="domain" description="Fibronectin type-III" evidence="3">
    <location>
        <begin position="76"/>
        <end position="170"/>
    </location>
</feature>
<dbReference type="InterPro" id="IPR003961">
    <property type="entry name" value="FN3_dom"/>
</dbReference>
<reference evidence="4" key="2">
    <citation type="submission" date="2021-01" db="EMBL/GenBank/DDBJ databases">
        <authorList>
            <person name="Schikora-Tamarit M.A."/>
        </authorList>
    </citation>
    <scope>NUCLEOTIDE SEQUENCE</scope>
    <source>
        <strain evidence="4">CBS2887</strain>
    </source>
</reference>
<feature type="compositionally biased region" description="Polar residues" evidence="1">
    <location>
        <begin position="292"/>
        <end position="306"/>
    </location>
</feature>
<feature type="domain" description="BRCT" evidence="2">
    <location>
        <begin position="164"/>
        <end position="256"/>
    </location>
</feature>
<dbReference type="GO" id="GO:0034044">
    <property type="term" value="C:exomer complex"/>
    <property type="evidence" value="ECO:0007669"/>
    <property type="project" value="TreeGrafter"/>
</dbReference>
<feature type="region of interest" description="Disordered" evidence="1">
    <location>
        <begin position="274"/>
        <end position="513"/>
    </location>
</feature>
<evidence type="ECO:0008006" key="6">
    <source>
        <dbReference type="Google" id="ProtNLM"/>
    </source>
</evidence>
<dbReference type="PROSITE" id="PS50172">
    <property type="entry name" value="BRCT"/>
    <property type="match status" value="1"/>
</dbReference>
<dbReference type="PROSITE" id="PS50853">
    <property type="entry name" value="FN3"/>
    <property type="match status" value="1"/>
</dbReference>
<dbReference type="InterPro" id="IPR036116">
    <property type="entry name" value="FN3_sf"/>
</dbReference>
<dbReference type="InterPro" id="IPR013783">
    <property type="entry name" value="Ig-like_fold"/>
</dbReference>
<feature type="compositionally biased region" description="Basic and acidic residues" evidence="1">
    <location>
        <begin position="307"/>
        <end position="317"/>
    </location>
</feature>
<dbReference type="GO" id="GO:0000747">
    <property type="term" value="P:conjugation with cellular fusion"/>
    <property type="evidence" value="ECO:0007669"/>
    <property type="project" value="TreeGrafter"/>
</dbReference>
<dbReference type="SUPFAM" id="SSF49265">
    <property type="entry name" value="Fibronectin type III"/>
    <property type="match status" value="1"/>
</dbReference>
<accession>A0A9P8QFB0</accession>
<dbReference type="SMART" id="SM00292">
    <property type="entry name" value="BRCT"/>
    <property type="match status" value="1"/>
</dbReference>
<dbReference type="CDD" id="cd00063">
    <property type="entry name" value="FN3"/>
    <property type="match status" value="1"/>
</dbReference>
<evidence type="ECO:0000259" key="3">
    <source>
        <dbReference type="PROSITE" id="PS50853"/>
    </source>
</evidence>
<dbReference type="InterPro" id="IPR031673">
    <property type="entry name" value="Chs5_N"/>
</dbReference>
<feature type="compositionally biased region" description="Polar residues" evidence="1">
    <location>
        <begin position="337"/>
        <end position="346"/>
    </location>
</feature>
<name>A0A9P8QFB0_WICPI</name>
<dbReference type="GO" id="GO:0006893">
    <property type="term" value="P:Golgi to plasma membrane transport"/>
    <property type="evidence" value="ECO:0007669"/>
    <property type="project" value="TreeGrafter"/>
</dbReference>
<dbReference type="Gene3D" id="6.20.120.50">
    <property type="match status" value="1"/>
</dbReference>
<dbReference type="Gene3D" id="2.60.40.10">
    <property type="entry name" value="Immunoglobulins"/>
    <property type="match status" value="1"/>
</dbReference>
<gene>
    <name evidence="4" type="ORF">WICPIJ_000826</name>
</gene>
<evidence type="ECO:0000313" key="5">
    <source>
        <dbReference type="Proteomes" id="UP000774326"/>
    </source>
</evidence>
<protein>
    <recommendedName>
        <fullName evidence="6">Chitin biosynthesis protein CHS5</fullName>
    </recommendedName>
</protein>
<dbReference type="Gene3D" id="3.40.50.10190">
    <property type="entry name" value="BRCT domain"/>
    <property type="match status" value="1"/>
</dbReference>
<dbReference type="PANTHER" id="PTHR47351">
    <property type="entry name" value="CHITIN BIOSYNTHESIS PROTEIN CHS5"/>
    <property type="match status" value="1"/>
</dbReference>
<organism evidence="4 5">
    <name type="scientific">Wickerhamomyces pijperi</name>
    <name type="common">Yeast</name>
    <name type="synonym">Pichia pijperi</name>
    <dbReference type="NCBI Taxonomy" id="599730"/>
    <lineage>
        <taxon>Eukaryota</taxon>
        <taxon>Fungi</taxon>
        <taxon>Dikarya</taxon>
        <taxon>Ascomycota</taxon>
        <taxon>Saccharomycotina</taxon>
        <taxon>Saccharomycetes</taxon>
        <taxon>Phaffomycetales</taxon>
        <taxon>Wickerhamomycetaceae</taxon>
        <taxon>Wickerhamomyces</taxon>
    </lineage>
</organism>
<dbReference type="GO" id="GO:0046983">
    <property type="term" value="F:protein dimerization activity"/>
    <property type="evidence" value="ECO:0007669"/>
    <property type="project" value="InterPro"/>
</dbReference>
<feature type="compositionally biased region" description="Acidic residues" evidence="1">
    <location>
        <begin position="419"/>
        <end position="429"/>
    </location>
</feature>
<dbReference type="InterPro" id="IPR001357">
    <property type="entry name" value="BRCT_dom"/>
</dbReference>
<feature type="compositionally biased region" description="Low complexity" evidence="1">
    <location>
        <begin position="391"/>
        <end position="400"/>
    </location>
</feature>
<feature type="compositionally biased region" description="Acidic residues" evidence="1">
    <location>
        <begin position="438"/>
        <end position="452"/>
    </location>
</feature>
<dbReference type="Pfam" id="PF16893">
    <property type="entry name" value="fn3_2"/>
    <property type="match status" value="1"/>
</dbReference>
<dbReference type="OrthoDB" id="245697at2759"/>
<dbReference type="AlphaFoldDB" id="A0A9P8QFB0"/>
<feature type="compositionally biased region" description="Basic residues" evidence="1">
    <location>
        <begin position="499"/>
        <end position="513"/>
    </location>
</feature>
<dbReference type="InterPro" id="IPR036420">
    <property type="entry name" value="BRCT_dom_sf"/>
</dbReference>
<dbReference type="SUPFAM" id="SSF52113">
    <property type="entry name" value="BRCT domain"/>
    <property type="match status" value="1"/>
</dbReference>
<comment type="caution">
    <text evidence="4">The sequence shown here is derived from an EMBL/GenBank/DDBJ whole genome shotgun (WGS) entry which is preliminary data.</text>
</comment>
<feature type="compositionally biased region" description="Acidic residues" evidence="1">
    <location>
        <begin position="319"/>
        <end position="331"/>
    </location>
</feature>
<feature type="compositionally biased region" description="Acidic residues" evidence="1">
    <location>
        <begin position="401"/>
        <end position="411"/>
    </location>
</feature>
<dbReference type="EMBL" id="JAEUBG010000470">
    <property type="protein sequence ID" value="KAH3688184.1"/>
    <property type="molecule type" value="Genomic_DNA"/>
</dbReference>
<dbReference type="InterPro" id="IPR052827">
    <property type="entry name" value="CHS_Export/Cell_Fusion_Reg"/>
</dbReference>
<dbReference type="PANTHER" id="PTHR47351:SF1">
    <property type="entry name" value="CHITIN BIOSYNTHESIS PROTEIN CHS5"/>
    <property type="match status" value="1"/>
</dbReference>
<dbReference type="GO" id="GO:0005802">
    <property type="term" value="C:trans-Golgi network"/>
    <property type="evidence" value="ECO:0007669"/>
    <property type="project" value="TreeGrafter"/>
</dbReference>
<dbReference type="Proteomes" id="UP000774326">
    <property type="component" value="Unassembled WGS sequence"/>
</dbReference>
<dbReference type="Pfam" id="PF16892">
    <property type="entry name" value="CHS5_N"/>
    <property type="match status" value="1"/>
</dbReference>
<sequence length="513" mass="56619">MTEVSFTVGKLDASIALLLTADHHLIEFPTILLPDGIKPGSFVTIKANQDSEKEESEKKKFEEIQDSILSLYGTHEPKAPVLKIKNVTQTSAVLEWDAIELGSAQIKALTLYKNGVKLGRIPNPLANMTTKLSGLQLNTKYDFKLRMDTTAGVYYSNDLSVTTHKMTDLSGITVCIGDIQAHEGISTDDIVSTLHEMGARPLQTEVSIDTTHFIATAGNGLQWKKALDSNIPVVRPEWLRACAKERRIIGVRNFYLDCDPESLKDFKFVKKEAEVKPEDSPQAEVEAPISQEPAQAQPNEESTTIKGETEPTEKSLPEPEQETAPIEEEITQEVSTEDVTVGNSTVVAPESESIREEDQSQGSIPVITVLTDTQEEAEVNGETEPKEENITTETQEATLDTTEEAQDFDDVELNKETDTAVEEQTEEVPDQVTSTKEETEETQEVPEQEQEQEPVVSVVEEDENENETEAEAGENEDSGKAAETTEEPASETTNEAPKVAKKTGKKNKSKKRK</sequence>
<evidence type="ECO:0000259" key="2">
    <source>
        <dbReference type="PROSITE" id="PS50172"/>
    </source>
</evidence>
<reference evidence="4" key="1">
    <citation type="journal article" date="2021" name="Open Biol.">
        <title>Shared evolutionary footprints suggest mitochondrial oxidative damage underlies multiple complex I losses in fungi.</title>
        <authorList>
            <person name="Schikora-Tamarit M.A."/>
            <person name="Marcet-Houben M."/>
            <person name="Nosek J."/>
            <person name="Gabaldon T."/>
        </authorList>
    </citation>
    <scope>NUCLEOTIDE SEQUENCE</scope>
    <source>
        <strain evidence="4">CBS2887</strain>
    </source>
</reference>